<evidence type="ECO:0000313" key="11">
    <source>
        <dbReference type="Proteomes" id="UP000193083"/>
    </source>
</evidence>
<dbReference type="GO" id="GO:0071555">
    <property type="term" value="P:cell wall organization"/>
    <property type="evidence" value="ECO:0007669"/>
    <property type="project" value="UniProtKB-UniRule"/>
</dbReference>
<keyword evidence="11" id="KW-1185">Reference proteome</keyword>
<gene>
    <name evidence="10" type="ORF">SAMN02982922_4002</name>
</gene>
<keyword evidence="5 7" id="KW-0573">Peptidoglycan synthesis</keyword>
<evidence type="ECO:0000256" key="1">
    <source>
        <dbReference type="ARBA" id="ARBA00004752"/>
    </source>
</evidence>
<dbReference type="InterPro" id="IPR050979">
    <property type="entry name" value="LD-transpeptidase"/>
</dbReference>
<accession>A0A1X7PEW6</accession>
<evidence type="ECO:0000256" key="4">
    <source>
        <dbReference type="ARBA" id="ARBA00022960"/>
    </source>
</evidence>
<comment type="pathway">
    <text evidence="1 7">Cell wall biogenesis; peptidoglycan biosynthesis.</text>
</comment>
<evidence type="ECO:0000256" key="6">
    <source>
        <dbReference type="ARBA" id="ARBA00023316"/>
    </source>
</evidence>
<evidence type="ECO:0000313" key="10">
    <source>
        <dbReference type="EMBL" id="SMH49761.1"/>
    </source>
</evidence>
<dbReference type="EMBL" id="FXBL01000004">
    <property type="protein sequence ID" value="SMH49761.1"/>
    <property type="molecule type" value="Genomic_DNA"/>
</dbReference>
<dbReference type="PANTHER" id="PTHR30582:SF2">
    <property type="entry name" value="L,D-TRANSPEPTIDASE YCIB-RELATED"/>
    <property type="match status" value="1"/>
</dbReference>
<comment type="similarity">
    <text evidence="2">Belongs to the YkuD family.</text>
</comment>
<evidence type="ECO:0000256" key="8">
    <source>
        <dbReference type="SAM" id="SignalP"/>
    </source>
</evidence>
<dbReference type="OrthoDB" id="463216at2"/>
<feature type="active site" description="Proton donor/acceptor" evidence="7">
    <location>
        <position position="99"/>
    </location>
</feature>
<evidence type="ECO:0000259" key="9">
    <source>
        <dbReference type="PROSITE" id="PS52029"/>
    </source>
</evidence>
<dbReference type="UniPathway" id="UPA00219"/>
<dbReference type="PROSITE" id="PS52029">
    <property type="entry name" value="LD_TPASE"/>
    <property type="match status" value="1"/>
</dbReference>
<sequence length="144" mass="15532">MLGKLIASLSLAAMVAAFQPSAAAAAKVVATVNLSSQTMTVTHGGVVKYRWPVSTARKGKVTPTGSWSAKWLSRNHRSSRYNNAPMPYSIFYSGNYAVHGTNQVSRLGRPASSGCIRLHPANAAVLFSMAQREGLRNMKIVVRR</sequence>
<reference evidence="10 11" key="1">
    <citation type="submission" date="2017-04" db="EMBL/GenBank/DDBJ databases">
        <authorList>
            <person name="Afonso C.L."/>
            <person name="Miller P.J."/>
            <person name="Scott M.A."/>
            <person name="Spackman E."/>
            <person name="Goraichik I."/>
            <person name="Dimitrov K.M."/>
            <person name="Suarez D.L."/>
            <person name="Swayne D.E."/>
        </authorList>
    </citation>
    <scope>NUCLEOTIDE SEQUENCE [LARGE SCALE GENOMIC DNA]</scope>
    <source>
        <strain evidence="10 11">B5P</strain>
    </source>
</reference>
<dbReference type="GO" id="GO:0016740">
    <property type="term" value="F:transferase activity"/>
    <property type="evidence" value="ECO:0007669"/>
    <property type="project" value="UniProtKB-KW"/>
</dbReference>
<dbReference type="GO" id="GO:0018104">
    <property type="term" value="P:peptidoglycan-protein cross-linking"/>
    <property type="evidence" value="ECO:0007669"/>
    <property type="project" value="TreeGrafter"/>
</dbReference>
<dbReference type="Gene3D" id="2.40.440.10">
    <property type="entry name" value="L,D-transpeptidase catalytic domain-like"/>
    <property type="match status" value="1"/>
</dbReference>
<feature type="domain" description="L,D-TPase catalytic" evidence="9">
    <location>
        <begin position="28"/>
        <end position="143"/>
    </location>
</feature>
<protein>
    <submittedName>
        <fullName evidence="10">L,D-transpeptidase catalytic domain</fullName>
    </submittedName>
</protein>
<organism evidence="10 11">
    <name type="scientific">Mesorhizobium australicum</name>
    <dbReference type="NCBI Taxonomy" id="536018"/>
    <lineage>
        <taxon>Bacteria</taxon>
        <taxon>Pseudomonadati</taxon>
        <taxon>Pseudomonadota</taxon>
        <taxon>Alphaproteobacteria</taxon>
        <taxon>Hyphomicrobiales</taxon>
        <taxon>Phyllobacteriaceae</taxon>
        <taxon>Mesorhizobium</taxon>
    </lineage>
</organism>
<dbReference type="GO" id="GO:0005576">
    <property type="term" value="C:extracellular region"/>
    <property type="evidence" value="ECO:0007669"/>
    <property type="project" value="TreeGrafter"/>
</dbReference>
<name>A0A1X7PEW6_9HYPH</name>
<dbReference type="Proteomes" id="UP000193083">
    <property type="component" value="Unassembled WGS sequence"/>
</dbReference>
<evidence type="ECO:0000256" key="5">
    <source>
        <dbReference type="ARBA" id="ARBA00022984"/>
    </source>
</evidence>
<evidence type="ECO:0000256" key="7">
    <source>
        <dbReference type="PROSITE-ProRule" id="PRU01373"/>
    </source>
</evidence>
<dbReference type="SUPFAM" id="SSF141523">
    <property type="entry name" value="L,D-transpeptidase catalytic domain-like"/>
    <property type="match status" value="1"/>
</dbReference>
<dbReference type="GO" id="GO:0008360">
    <property type="term" value="P:regulation of cell shape"/>
    <property type="evidence" value="ECO:0007669"/>
    <property type="project" value="UniProtKB-UniRule"/>
</dbReference>
<dbReference type="InterPro" id="IPR005490">
    <property type="entry name" value="LD_TPept_cat_dom"/>
</dbReference>
<dbReference type="PANTHER" id="PTHR30582">
    <property type="entry name" value="L,D-TRANSPEPTIDASE"/>
    <property type="match status" value="1"/>
</dbReference>
<dbReference type="RefSeq" id="WP_085465744.1">
    <property type="nucleotide sequence ID" value="NZ_FXBL01000004.1"/>
</dbReference>
<dbReference type="CDD" id="cd16913">
    <property type="entry name" value="YkuD_like"/>
    <property type="match status" value="1"/>
</dbReference>
<proteinExistence type="inferred from homology"/>
<dbReference type="InterPro" id="IPR038063">
    <property type="entry name" value="Transpep_catalytic_dom"/>
</dbReference>
<dbReference type="GO" id="GO:0071972">
    <property type="term" value="F:peptidoglycan L,D-transpeptidase activity"/>
    <property type="evidence" value="ECO:0007669"/>
    <property type="project" value="TreeGrafter"/>
</dbReference>
<evidence type="ECO:0000256" key="3">
    <source>
        <dbReference type="ARBA" id="ARBA00022679"/>
    </source>
</evidence>
<evidence type="ECO:0000256" key="2">
    <source>
        <dbReference type="ARBA" id="ARBA00005992"/>
    </source>
</evidence>
<keyword evidence="4 7" id="KW-0133">Cell shape</keyword>
<feature type="chain" id="PRO_5012236990" evidence="8">
    <location>
        <begin position="25"/>
        <end position="144"/>
    </location>
</feature>
<dbReference type="AlphaFoldDB" id="A0A1X7PEW6"/>
<keyword evidence="8" id="KW-0732">Signal</keyword>
<feature type="signal peptide" evidence="8">
    <location>
        <begin position="1"/>
        <end position="24"/>
    </location>
</feature>
<feature type="active site" description="Nucleophile" evidence="7">
    <location>
        <position position="115"/>
    </location>
</feature>
<dbReference type="Pfam" id="PF03734">
    <property type="entry name" value="YkuD"/>
    <property type="match status" value="1"/>
</dbReference>
<keyword evidence="3" id="KW-0808">Transferase</keyword>
<keyword evidence="6 7" id="KW-0961">Cell wall biogenesis/degradation</keyword>